<proteinExistence type="inferred from homology"/>
<evidence type="ECO:0000313" key="5">
    <source>
        <dbReference type="EMBL" id="MFD1222907.1"/>
    </source>
</evidence>
<keyword evidence="6" id="KW-1185">Reference proteome</keyword>
<feature type="transmembrane region" description="Helical" evidence="4">
    <location>
        <begin position="317"/>
        <end position="336"/>
    </location>
</feature>
<protein>
    <submittedName>
        <fullName evidence="5">Spore germination protein</fullName>
    </submittedName>
</protein>
<dbReference type="PIRSF" id="PIRSF005690">
    <property type="entry name" value="GerBA"/>
    <property type="match status" value="1"/>
</dbReference>
<evidence type="ECO:0000256" key="3">
    <source>
        <dbReference type="SAM" id="MobiDB-lite"/>
    </source>
</evidence>
<keyword evidence="4" id="KW-1133">Transmembrane helix</keyword>
<evidence type="ECO:0000256" key="2">
    <source>
        <dbReference type="ARBA" id="ARBA00023136"/>
    </source>
</evidence>
<feature type="transmembrane region" description="Helical" evidence="4">
    <location>
        <begin position="395"/>
        <end position="421"/>
    </location>
</feature>
<dbReference type="InterPro" id="IPR050768">
    <property type="entry name" value="UPF0353/GerABKA_families"/>
</dbReference>
<keyword evidence="4" id="KW-0812">Transmembrane</keyword>
<keyword evidence="2 4" id="KW-0472">Membrane</keyword>
<dbReference type="PANTHER" id="PTHR22550:SF5">
    <property type="entry name" value="LEUCINE ZIPPER PROTEIN 4"/>
    <property type="match status" value="1"/>
</dbReference>
<gene>
    <name evidence="5" type="ORF">ACFQ4B_22580</name>
</gene>
<accession>A0ABW3UR67</accession>
<dbReference type="Pfam" id="PF03323">
    <property type="entry name" value="GerA"/>
    <property type="match status" value="1"/>
</dbReference>
<dbReference type="RefSeq" id="WP_345588799.1">
    <property type="nucleotide sequence ID" value="NZ_BAABJG010000015.1"/>
</dbReference>
<evidence type="ECO:0000256" key="1">
    <source>
        <dbReference type="ARBA" id="ARBA00005278"/>
    </source>
</evidence>
<dbReference type="PANTHER" id="PTHR22550">
    <property type="entry name" value="SPORE GERMINATION PROTEIN"/>
    <property type="match status" value="1"/>
</dbReference>
<dbReference type="InterPro" id="IPR004995">
    <property type="entry name" value="Spore_Ger"/>
</dbReference>
<comment type="caution">
    <text evidence="5">The sequence shown here is derived from an EMBL/GenBank/DDBJ whole genome shotgun (WGS) entry which is preliminary data.</text>
</comment>
<dbReference type="EMBL" id="JBHTLU010000031">
    <property type="protein sequence ID" value="MFD1222907.1"/>
    <property type="molecule type" value="Genomic_DNA"/>
</dbReference>
<feature type="transmembrane region" description="Helical" evidence="4">
    <location>
        <begin position="275"/>
        <end position="296"/>
    </location>
</feature>
<name>A0ABW3UR67_9BACL</name>
<organism evidence="5 6">
    <name type="scientific">Paenibacillus vulneris</name>
    <dbReference type="NCBI Taxonomy" id="1133364"/>
    <lineage>
        <taxon>Bacteria</taxon>
        <taxon>Bacillati</taxon>
        <taxon>Bacillota</taxon>
        <taxon>Bacilli</taxon>
        <taxon>Bacillales</taxon>
        <taxon>Paenibacillaceae</taxon>
        <taxon>Paenibacillus</taxon>
    </lineage>
</organism>
<feature type="region of interest" description="Disordered" evidence="3">
    <location>
        <begin position="504"/>
        <end position="528"/>
    </location>
</feature>
<feature type="transmembrane region" description="Helical" evidence="4">
    <location>
        <begin position="441"/>
        <end position="462"/>
    </location>
</feature>
<comment type="similarity">
    <text evidence="1">Belongs to the GerABKA family.</text>
</comment>
<evidence type="ECO:0000313" key="6">
    <source>
        <dbReference type="Proteomes" id="UP001597180"/>
    </source>
</evidence>
<sequence length="528" mass="59837">MTYFHWFMKQNPEHREENDMNNGQIEPEPVEADTYPIEERLTWIRQQLIDNSDVAYHNFIAGPMVACTIIYLRGMIDLTTLQEDVLKIVLRMDAANADEFRKQLFDRKQLSVSDYRFLFTLSEGISSILDSKAVLIIDGEQRIIELPLSKYSKRAIEEPPNESGIRGPREAFIEDASINLTLIRKRLRTPKFKTETLRIGTLTQTKVLIGYIDGLCKKDLLDEVKYRLSKIDIDSVLGSSTIEEFLDDTPFSPFPQLQYTERPDITAAALLEGRVAIIVDGTPIVIIAPVTLMMLLQSSEDYYQRFIASTWIRWIRYFFLFVSLLLPSTYIAITTFHPEIIPSKLLVTVMSSREIVPFPALIEAFIMEISFEALREAAIRIPKSIGQAVSIIGALIIGTAAVQAGIVSAAMVIIVSLTGIASFISPHYDLGLAFRLLRFPIMILAGFFGLFGIACGMLFLYIHLINLRSFGMPYLSPIAPFVPSDLKDTLVRAPWWLMKKRPMQAAPNKTRQGKVTRKWSYSEEGSND</sequence>
<reference evidence="6" key="1">
    <citation type="journal article" date="2019" name="Int. J. Syst. Evol. Microbiol.">
        <title>The Global Catalogue of Microorganisms (GCM) 10K type strain sequencing project: providing services to taxonomists for standard genome sequencing and annotation.</title>
        <authorList>
            <consortium name="The Broad Institute Genomics Platform"/>
            <consortium name="The Broad Institute Genome Sequencing Center for Infectious Disease"/>
            <person name="Wu L."/>
            <person name="Ma J."/>
        </authorList>
    </citation>
    <scope>NUCLEOTIDE SEQUENCE [LARGE SCALE GENOMIC DNA]</scope>
    <source>
        <strain evidence="6">CCUG 53270</strain>
    </source>
</reference>
<dbReference type="Proteomes" id="UP001597180">
    <property type="component" value="Unassembled WGS sequence"/>
</dbReference>
<evidence type="ECO:0000256" key="4">
    <source>
        <dbReference type="SAM" id="Phobius"/>
    </source>
</evidence>